<dbReference type="InterPro" id="IPR010264">
    <property type="entry name" value="Self-incomp_S1"/>
</dbReference>
<keyword evidence="9" id="KW-1185">Reference proteome</keyword>
<keyword evidence="5" id="KW-0732">Signal</keyword>
<accession>A0AAV0LNP7</accession>
<keyword evidence="3 6" id="KW-0713">Self-incompatibility</keyword>
<dbReference type="AlphaFoldDB" id="A0AAV0LNP7"/>
<comment type="caution">
    <text evidence="8">The sequence shown here is derived from an EMBL/GenBank/DDBJ whole genome shotgun (WGS) entry which is preliminary data.</text>
</comment>
<reference evidence="8" key="1">
    <citation type="submission" date="2022-08" db="EMBL/GenBank/DDBJ databases">
        <authorList>
            <person name="Gutierrez-Valencia J."/>
        </authorList>
    </citation>
    <scope>NUCLEOTIDE SEQUENCE</scope>
</reference>
<evidence type="ECO:0000256" key="2">
    <source>
        <dbReference type="ARBA" id="ARBA00005581"/>
    </source>
</evidence>
<comment type="similarity">
    <text evidence="2 6">Belongs to the plant self-incompatibility (S1) protein family.</text>
</comment>
<dbReference type="GO" id="GO:0060320">
    <property type="term" value="P:rejection of self pollen"/>
    <property type="evidence" value="ECO:0007669"/>
    <property type="project" value="UniProtKB-KW"/>
</dbReference>
<keyword evidence="7" id="KW-0472">Membrane</keyword>
<dbReference type="GO" id="GO:0005576">
    <property type="term" value="C:extracellular region"/>
    <property type="evidence" value="ECO:0007669"/>
    <property type="project" value="UniProtKB-SubCell"/>
</dbReference>
<keyword evidence="7" id="KW-1133">Transmembrane helix</keyword>
<evidence type="ECO:0000256" key="4">
    <source>
        <dbReference type="ARBA" id="ARBA00022525"/>
    </source>
</evidence>
<proteinExistence type="inferred from homology"/>
<protein>
    <recommendedName>
        <fullName evidence="6">S-protein homolog</fullName>
    </recommendedName>
</protein>
<evidence type="ECO:0000256" key="3">
    <source>
        <dbReference type="ARBA" id="ARBA00022471"/>
    </source>
</evidence>
<gene>
    <name evidence="8" type="ORF">LITE_LOCUS24957</name>
</gene>
<dbReference type="Proteomes" id="UP001154282">
    <property type="component" value="Unassembled WGS sequence"/>
</dbReference>
<comment type="subcellular location">
    <subcellularLocation>
        <location evidence="1 6">Secreted</location>
    </subcellularLocation>
</comment>
<evidence type="ECO:0000256" key="1">
    <source>
        <dbReference type="ARBA" id="ARBA00004613"/>
    </source>
</evidence>
<evidence type="ECO:0000256" key="5">
    <source>
        <dbReference type="ARBA" id="ARBA00022729"/>
    </source>
</evidence>
<evidence type="ECO:0000256" key="6">
    <source>
        <dbReference type="RuleBase" id="RU367044"/>
    </source>
</evidence>
<feature type="transmembrane region" description="Helical" evidence="7">
    <location>
        <begin position="7"/>
        <end position="26"/>
    </location>
</feature>
<dbReference type="PANTHER" id="PTHR31232:SF43">
    <property type="entry name" value="S-PROTEIN HOMOLOG 29-RELATED"/>
    <property type="match status" value="1"/>
</dbReference>
<evidence type="ECO:0000313" key="8">
    <source>
        <dbReference type="EMBL" id="CAI0436137.1"/>
    </source>
</evidence>
<organism evidence="8 9">
    <name type="scientific">Linum tenue</name>
    <dbReference type="NCBI Taxonomy" id="586396"/>
    <lineage>
        <taxon>Eukaryota</taxon>
        <taxon>Viridiplantae</taxon>
        <taxon>Streptophyta</taxon>
        <taxon>Embryophyta</taxon>
        <taxon>Tracheophyta</taxon>
        <taxon>Spermatophyta</taxon>
        <taxon>Magnoliopsida</taxon>
        <taxon>eudicotyledons</taxon>
        <taxon>Gunneridae</taxon>
        <taxon>Pentapetalae</taxon>
        <taxon>rosids</taxon>
        <taxon>fabids</taxon>
        <taxon>Malpighiales</taxon>
        <taxon>Linaceae</taxon>
        <taxon>Linum</taxon>
    </lineage>
</organism>
<evidence type="ECO:0000256" key="7">
    <source>
        <dbReference type="SAM" id="Phobius"/>
    </source>
</evidence>
<sequence length="146" mass="17403">MRMRRAVLMITNVMFMVVVVTMNAAVEANRKDVDNVFPLKKIVIVRNRLKAQVKVHCKSKDDDLGVRVLGYNESFHFKFWTALFFRTLFYCSFEWPGSNGIHWFDIYDDTRNHNDPKTIEWLVKPFGVCMYDIYSLRYDICTSWKK</sequence>
<dbReference type="PANTHER" id="PTHR31232">
    <property type="match status" value="1"/>
</dbReference>
<keyword evidence="4 6" id="KW-0964">Secreted</keyword>
<dbReference type="EMBL" id="CAMGYJ010000006">
    <property type="protein sequence ID" value="CAI0436137.1"/>
    <property type="molecule type" value="Genomic_DNA"/>
</dbReference>
<evidence type="ECO:0000313" key="9">
    <source>
        <dbReference type="Proteomes" id="UP001154282"/>
    </source>
</evidence>
<keyword evidence="7" id="KW-0812">Transmembrane</keyword>
<dbReference type="Pfam" id="PF05938">
    <property type="entry name" value="Self-incomp_S1"/>
    <property type="match status" value="1"/>
</dbReference>
<name>A0AAV0LNP7_9ROSI</name>